<dbReference type="AlphaFoldDB" id="A0A8B6F0G7"/>
<feature type="compositionally biased region" description="Polar residues" evidence="5">
    <location>
        <begin position="416"/>
        <end position="433"/>
    </location>
</feature>
<protein>
    <recommendedName>
        <fullName evidence="6">MYND-type domain-containing protein</fullName>
    </recommendedName>
</protein>
<feature type="compositionally biased region" description="Basic and acidic residues" evidence="5">
    <location>
        <begin position="398"/>
        <end position="412"/>
    </location>
</feature>
<proteinExistence type="predicted"/>
<dbReference type="Gene3D" id="6.10.140.2220">
    <property type="match status" value="1"/>
</dbReference>
<feature type="compositionally biased region" description="Low complexity" evidence="5">
    <location>
        <begin position="329"/>
        <end position="373"/>
    </location>
</feature>
<feature type="region of interest" description="Disordered" evidence="5">
    <location>
        <begin position="168"/>
        <end position="187"/>
    </location>
</feature>
<organism evidence="7 8">
    <name type="scientific">Mytilus galloprovincialis</name>
    <name type="common">Mediterranean mussel</name>
    <dbReference type="NCBI Taxonomy" id="29158"/>
    <lineage>
        <taxon>Eukaryota</taxon>
        <taxon>Metazoa</taxon>
        <taxon>Spiralia</taxon>
        <taxon>Lophotrochozoa</taxon>
        <taxon>Mollusca</taxon>
        <taxon>Bivalvia</taxon>
        <taxon>Autobranchia</taxon>
        <taxon>Pteriomorphia</taxon>
        <taxon>Mytilida</taxon>
        <taxon>Mytiloidea</taxon>
        <taxon>Mytilidae</taxon>
        <taxon>Mytilinae</taxon>
        <taxon>Mytilus</taxon>
    </lineage>
</organism>
<dbReference type="InterPro" id="IPR038825">
    <property type="entry name" value="Apical_junction"/>
</dbReference>
<keyword evidence="8" id="KW-1185">Reference proteome</keyword>
<dbReference type="OrthoDB" id="6431454at2759"/>
<gene>
    <name evidence="7" type="ORF">MGAL_10B053293</name>
</gene>
<evidence type="ECO:0000259" key="6">
    <source>
        <dbReference type="PROSITE" id="PS50865"/>
    </source>
</evidence>
<feature type="region of interest" description="Disordered" evidence="5">
    <location>
        <begin position="211"/>
        <end position="236"/>
    </location>
</feature>
<evidence type="ECO:0000313" key="7">
    <source>
        <dbReference type="EMBL" id="VDI41556.1"/>
    </source>
</evidence>
<dbReference type="Proteomes" id="UP000596742">
    <property type="component" value="Unassembled WGS sequence"/>
</dbReference>
<reference evidence="7" key="1">
    <citation type="submission" date="2018-11" db="EMBL/GenBank/DDBJ databases">
        <authorList>
            <person name="Alioto T."/>
            <person name="Alioto T."/>
        </authorList>
    </citation>
    <scope>NUCLEOTIDE SEQUENCE</scope>
</reference>
<dbReference type="PANTHER" id="PTHR21517:SF3">
    <property type="entry name" value="APICAL JUNCTION COMPONENT 1 HOMOLOG"/>
    <property type="match status" value="1"/>
</dbReference>
<comment type="caution">
    <text evidence="7">The sequence shown here is derived from an EMBL/GenBank/DDBJ whole genome shotgun (WGS) entry which is preliminary data.</text>
</comment>
<sequence>MQEQFQQHKTSFKEVAQRKPRYVRRGNSLPRSSRTHKSYDKLDFNSLNSSGSSVEKPDICALHENCMFTPQKHQEIMDRTLSIDNLETSSMRYGSVTSLVETDIDSGETTEYQIFTDFENDFEFQFPLQRTASMSEIGSLSKAKTKKEIKSRFSDRNVPKSKSLCTLETNIDDDNDEAPRPGTLGRVPSVHELRVTKSLQKLNIPDWYKKSSVSRSGSTWSLYSSPRKDSISSSSYAYPPSITSSPCPSVSFGSNSVVIRTRVTPSSARLFRAPKLQTTPEKSPTPISVQLPSDKLRQKDKAKELMPIPIVPFSKLRLMFEESSRKRLPTALASSPTSPSSPTSTTAKSIEPPTTPISPTTPLSPISVTPITSQIKSTTAPELSASKPSIPAKPILKKTTENKNVGRVEPELRQTAPVSVQPMSTSPRSGRRVQTTFNGTVGQAEKPQYNRSFDDAVSEIVKECPIYTVSSQHSDMVENLLTVDTPNTQCHKTFTGIHNEGESLHKKCKSLEDVIDGLLAIEKRSCSSDDILSRRKSVPYSRELGCDLEKYKKHNTFSSNSHHEIKHLVINNDNFNTDGQTVFCENCREATYLQNAMDYFITCHFCSTYYCSRVCRAEDWHSHKISCIYGRISDLCKRVIKFCNKNPDMQFHLSQIARIGFSENGKGCVKLTFRESWSGESFCNFGHPFLQEQPTYVTQKCFKDDEHVSQSFAELNTAVENYNPNLKYILLVSVSNPTQSSFNKSGNYSSIQRCAKLRLCGPTNFHLKSGTDMHSVLILHFVTEVNAFSSASQMDDRHARETCFINIQRILRERGVILRHCFPKIYRKLIDFIANGKRFSPITFYPYDTKKKKHYLCIIIPESDPEIELVPDQYLCGENVMMETLYEDFIYNRNDT</sequence>
<dbReference type="InterPro" id="IPR058586">
    <property type="entry name" value="Ajm-1"/>
</dbReference>
<feature type="compositionally biased region" description="Polar residues" evidence="5">
    <location>
        <begin position="276"/>
        <end position="291"/>
    </location>
</feature>
<dbReference type="PANTHER" id="PTHR21517">
    <property type="entry name" value="APICAL JUNCTION COMPONENT 1 HOMOLOG"/>
    <property type="match status" value="1"/>
</dbReference>
<evidence type="ECO:0000256" key="3">
    <source>
        <dbReference type="ARBA" id="ARBA00022833"/>
    </source>
</evidence>
<dbReference type="Pfam" id="PF26649">
    <property type="entry name" value="Ajm-1"/>
    <property type="match status" value="1"/>
</dbReference>
<dbReference type="GO" id="GO:0043296">
    <property type="term" value="C:apical junction complex"/>
    <property type="evidence" value="ECO:0007669"/>
    <property type="project" value="TreeGrafter"/>
</dbReference>
<evidence type="ECO:0000256" key="1">
    <source>
        <dbReference type="ARBA" id="ARBA00022723"/>
    </source>
</evidence>
<dbReference type="GO" id="GO:0005886">
    <property type="term" value="C:plasma membrane"/>
    <property type="evidence" value="ECO:0007669"/>
    <property type="project" value="TreeGrafter"/>
</dbReference>
<evidence type="ECO:0000256" key="5">
    <source>
        <dbReference type="SAM" id="MobiDB-lite"/>
    </source>
</evidence>
<feature type="region of interest" description="Disordered" evidence="5">
    <location>
        <begin position="327"/>
        <end position="433"/>
    </location>
</feature>
<keyword evidence="1" id="KW-0479">Metal-binding</keyword>
<dbReference type="GO" id="GO:0008270">
    <property type="term" value="F:zinc ion binding"/>
    <property type="evidence" value="ECO:0007669"/>
    <property type="project" value="UniProtKB-KW"/>
</dbReference>
<dbReference type="PROSITE" id="PS50865">
    <property type="entry name" value="ZF_MYND_2"/>
    <property type="match status" value="1"/>
</dbReference>
<keyword evidence="3" id="KW-0862">Zinc</keyword>
<keyword evidence="2 4" id="KW-0863">Zinc-finger</keyword>
<feature type="region of interest" description="Disordered" evidence="5">
    <location>
        <begin position="270"/>
        <end position="300"/>
    </location>
</feature>
<dbReference type="GO" id="GO:0045216">
    <property type="term" value="P:cell-cell junction organization"/>
    <property type="evidence" value="ECO:0007669"/>
    <property type="project" value="InterPro"/>
</dbReference>
<dbReference type="EMBL" id="UYJE01005909">
    <property type="protein sequence ID" value="VDI41556.1"/>
    <property type="molecule type" value="Genomic_DNA"/>
</dbReference>
<evidence type="ECO:0000256" key="4">
    <source>
        <dbReference type="PROSITE-ProRule" id="PRU00134"/>
    </source>
</evidence>
<evidence type="ECO:0000313" key="8">
    <source>
        <dbReference type="Proteomes" id="UP000596742"/>
    </source>
</evidence>
<dbReference type="InterPro" id="IPR002893">
    <property type="entry name" value="Znf_MYND"/>
</dbReference>
<evidence type="ECO:0000256" key="2">
    <source>
        <dbReference type="ARBA" id="ARBA00022771"/>
    </source>
</evidence>
<feature type="region of interest" description="Disordered" evidence="5">
    <location>
        <begin position="1"/>
        <end position="53"/>
    </location>
</feature>
<accession>A0A8B6F0G7</accession>
<name>A0A8B6F0G7_MYTGA</name>
<feature type="compositionally biased region" description="Polar residues" evidence="5">
    <location>
        <begin position="211"/>
        <end position="223"/>
    </location>
</feature>
<feature type="domain" description="MYND-type" evidence="6">
    <location>
        <begin position="584"/>
        <end position="627"/>
    </location>
</feature>